<dbReference type="InterPro" id="IPR002938">
    <property type="entry name" value="FAD-bd"/>
</dbReference>
<evidence type="ECO:0000313" key="3">
    <source>
        <dbReference type="Proteomes" id="UP000198953"/>
    </source>
</evidence>
<protein>
    <submittedName>
        <fullName evidence="2">2-polyprenyl-6-methoxyphenol hydroxylase</fullName>
    </submittedName>
</protein>
<dbReference type="Proteomes" id="UP000198953">
    <property type="component" value="Unassembled WGS sequence"/>
</dbReference>
<dbReference type="InterPro" id="IPR036188">
    <property type="entry name" value="FAD/NAD-bd_sf"/>
</dbReference>
<keyword evidence="3" id="KW-1185">Reference proteome</keyword>
<evidence type="ECO:0000259" key="1">
    <source>
        <dbReference type="Pfam" id="PF01494"/>
    </source>
</evidence>
<dbReference type="GO" id="GO:0071949">
    <property type="term" value="F:FAD binding"/>
    <property type="evidence" value="ECO:0007669"/>
    <property type="project" value="InterPro"/>
</dbReference>
<dbReference type="OrthoDB" id="3356051at2"/>
<evidence type="ECO:0000313" key="2">
    <source>
        <dbReference type="EMBL" id="SEL46965.1"/>
    </source>
</evidence>
<dbReference type="PANTHER" id="PTHR46865">
    <property type="entry name" value="OXIDOREDUCTASE-RELATED"/>
    <property type="match status" value="1"/>
</dbReference>
<reference evidence="2 3" key="1">
    <citation type="submission" date="2016-10" db="EMBL/GenBank/DDBJ databases">
        <authorList>
            <person name="de Groot N.N."/>
        </authorList>
    </citation>
    <scope>NUCLEOTIDE SEQUENCE [LARGE SCALE GENOMIC DNA]</scope>
    <source>
        <strain evidence="2 3">DSM 43357</strain>
    </source>
</reference>
<dbReference type="Pfam" id="PF01494">
    <property type="entry name" value="FAD_binding_3"/>
    <property type="match status" value="1"/>
</dbReference>
<accession>A0A1H7QHE1</accession>
<dbReference type="InterPro" id="IPR051704">
    <property type="entry name" value="FAD_aromatic-hydroxylase"/>
</dbReference>
<dbReference type="AlphaFoldDB" id="A0A1H7QHE1"/>
<name>A0A1H7QHE1_9ACTN</name>
<dbReference type="EMBL" id="FOBF01000005">
    <property type="protein sequence ID" value="SEL46965.1"/>
    <property type="molecule type" value="Genomic_DNA"/>
</dbReference>
<dbReference type="PRINTS" id="PR00420">
    <property type="entry name" value="RNGMNOXGNASE"/>
</dbReference>
<sequence>MSKSVLISGAGLAGPALAYWLARTGHRVTVVERAPALREGGQNVDFRGEAHLTMLRRMGVLEEIRRWRTDPGPLHLIGRDGARRVSLPASFTGGQVEIARGDLSRLLYDMSKDAAEYVFGDAIASMTETAGGVDVAFDGGARRTFDLVVGADGLHSGVRRLAFGPEERHIRPSGYHVALFSVPDLLALGNESLLYSEPGRGVALSADSALCVFHPGPLDYHRRDTGRQRRIVADALRGMGWEVPKVLAALDDASSFYFDQIGMVRMDAFTRGRFALVGDAGYGATMGGMGAGMSLIAAYVLAGELAAAGGDHVTAFARYQEVIAPYAKACQRLAGNAGSFFAPRTARGIRMRDAAHKVLTRPMFMGYLDRLTTKAADAITLKDYPIR</sequence>
<gene>
    <name evidence="2" type="ORF">SAMN05660976_02538</name>
</gene>
<proteinExistence type="predicted"/>
<feature type="domain" description="FAD-binding" evidence="1">
    <location>
        <begin position="4"/>
        <end position="308"/>
    </location>
</feature>
<dbReference type="Gene3D" id="3.30.9.10">
    <property type="entry name" value="D-Amino Acid Oxidase, subunit A, domain 2"/>
    <property type="match status" value="1"/>
</dbReference>
<dbReference type="STRING" id="46177.SAMN05660976_02538"/>
<dbReference type="SUPFAM" id="SSF51905">
    <property type="entry name" value="FAD/NAD(P)-binding domain"/>
    <property type="match status" value="1"/>
</dbReference>
<organism evidence="2 3">
    <name type="scientific">Nonomuraea pusilla</name>
    <dbReference type="NCBI Taxonomy" id="46177"/>
    <lineage>
        <taxon>Bacteria</taxon>
        <taxon>Bacillati</taxon>
        <taxon>Actinomycetota</taxon>
        <taxon>Actinomycetes</taxon>
        <taxon>Streptosporangiales</taxon>
        <taxon>Streptosporangiaceae</taxon>
        <taxon>Nonomuraea</taxon>
    </lineage>
</organism>
<dbReference type="PANTHER" id="PTHR46865:SF2">
    <property type="entry name" value="MONOOXYGENASE"/>
    <property type="match status" value="1"/>
</dbReference>
<dbReference type="Gene3D" id="3.50.50.60">
    <property type="entry name" value="FAD/NAD(P)-binding domain"/>
    <property type="match status" value="1"/>
</dbReference>
<dbReference type="RefSeq" id="WP_091100382.1">
    <property type="nucleotide sequence ID" value="NZ_FOBF01000005.1"/>
</dbReference>